<evidence type="ECO:0000313" key="3">
    <source>
        <dbReference type="EMBL" id="MVU80860.1"/>
    </source>
</evidence>
<organism evidence="3 4">
    <name type="scientific">Nocardia terrae</name>
    <dbReference type="NCBI Taxonomy" id="2675851"/>
    <lineage>
        <taxon>Bacteria</taxon>
        <taxon>Bacillati</taxon>
        <taxon>Actinomycetota</taxon>
        <taxon>Actinomycetes</taxon>
        <taxon>Mycobacteriales</taxon>
        <taxon>Nocardiaceae</taxon>
        <taxon>Nocardia</taxon>
    </lineage>
</organism>
<dbReference type="Proteomes" id="UP000466794">
    <property type="component" value="Unassembled WGS sequence"/>
</dbReference>
<keyword evidence="1" id="KW-0732">Signal</keyword>
<dbReference type="InterPro" id="IPR018466">
    <property type="entry name" value="Kre9/Knh1-like_N"/>
</dbReference>
<dbReference type="AlphaFoldDB" id="A0A7K1V2J2"/>
<dbReference type="EMBL" id="WRPP01000005">
    <property type="protein sequence ID" value="MVU80860.1"/>
    <property type="molecule type" value="Genomic_DNA"/>
</dbReference>
<sequence length="127" mass="14015">MRKVMERLQSLLRRVDALLRKPNVATTLSPDSILLTAPEEGDVWRVGDTVEVSWRVIGVTGHPLDVTLVHGRGRKIEDVAVLAARIPARDLSVRVIVPEVPAGQEYAVALVSSDPTEIRSRRFSISN</sequence>
<gene>
    <name evidence="3" type="ORF">GPX89_26855</name>
</gene>
<feature type="domain" description="Yeast cell wall synthesis Kre9/Knh1-like N-terminal" evidence="2">
    <location>
        <begin position="38"/>
        <end position="116"/>
    </location>
</feature>
<evidence type="ECO:0000313" key="4">
    <source>
        <dbReference type="Proteomes" id="UP000466794"/>
    </source>
</evidence>
<evidence type="ECO:0000259" key="2">
    <source>
        <dbReference type="Pfam" id="PF10342"/>
    </source>
</evidence>
<proteinExistence type="predicted"/>
<dbReference type="Pfam" id="PF10342">
    <property type="entry name" value="Kre9_KNH"/>
    <property type="match status" value="1"/>
</dbReference>
<evidence type="ECO:0000256" key="1">
    <source>
        <dbReference type="ARBA" id="ARBA00022729"/>
    </source>
</evidence>
<accession>A0A7K1V2J2</accession>
<keyword evidence="4" id="KW-1185">Reference proteome</keyword>
<protein>
    <recommendedName>
        <fullName evidence="2">Yeast cell wall synthesis Kre9/Knh1-like N-terminal domain-containing protein</fullName>
    </recommendedName>
</protein>
<name>A0A7K1V2J2_9NOCA</name>
<reference evidence="3 4" key="1">
    <citation type="submission" date="2019-12" db="EMBL/GenBank/DDBJ databases">
        <title>Nocardia sp. nov. ET3-3 isolated from soil.</title>
        <authorList>
            <person name="Kanchanasin P."/>
            <person name="Tanasupawat S."/>
            <person name="Yuki M."/>
            <person name="Kudo T."/>
        </authorList>
    </citation>
    <scope>NUCLEOTIDE SEQUENCE [LARGE SCALE GENOMIC DNA]</scope>
    <source>
        <strain evidence="3 4">ET3-3</strain>
    </source>
</reference>
<comment type="caution">
    <text evidence="3">The sequence shown here is derived from an EMBL/GenBank/DDBJ whole genome shotgun (WGS) entry which is preliminary data.</text>
</comment>